<dbReference type="AlphaFoldDB" id="A0A0B8P2X3"/>
<organism evidence="1 2">
    <name type="scientific">Vibrio ishigakensis</name>
    <dbReference type="NCBI Taxonomy" id="1481914"/>
    <lineage>
        <taxon>Bacteria</taxon>
        <taxon>Pseudomonadati</taxon>
        <taxon>Pseudomonadota</taxon>
        <taxon>Gammaproteobacteria</taxon>
        <taxon>Vibrionales</taxon>
        <taxon>Vibrionaceae</taxon>
        <taxon>Vibrio</taxon>
    </lineage>
</organism>
<proteinExistence type="predicted"/>
<evidence type="ECO:0008006" key="3">
    <source>
        <dbReference type="Google" id="ProtNLM"/>
    </source>
</evidence>
<dbReference type="Gene3D" id="1.10.340.30">
    <property type="entry name" value="Hypothetical protein, domain 2"/>
    <property type="match status" value="1"/>
</dbReference>
<dbReference type="GO" id="GO:0008725">
    <property type="term" value="F:DNA-3-methyladenine glycosylase activity"/>
    <property type="evidence" value="ECO:0007669"/>
    <property type="project" value="InterPro"/>
</dbReference>
<dbReference type="InterPro" id="IPR052891">
    <property type="entry name" value="DNA-3mA_glycosylase"/>
</dbReference>
<sequence>MSNLVVEKEVNMNLEKFEDIYFRAAERKGGEAELEARLSSPLFDDEIAEIPDDRWLAAFSQKVFQSGISWSVVRKKWPNFEEVFFGFKPEHLLMLSDEMWEKKAQDPRIIRHFAKVMTIQANAQMIIGSRREHGSFADMVANWPAERITELWDYLKKNGKRLGGNTGPYALRQLGVDTFIMSSDVESYLRAYKIVEGGRDTKRARTSANKAFCEWQQESGRSLTQISQVIAFSCGDNRV</sequence>
<comment type="caution">
    <text evidence="1">The sequence shown here is derived from an EMBL/GenBank/DDBJ whole genome shotgun (WGS) entry which is preliminary data.</text>
</comment>
<evidence type="ECO:0000313" key="1">
    <source>
        <dbReference type="EMBL" id="GAM57653.1"/>
    </source>
</evidence>
<dbReference type="SUPFAM" id="SSF48150">
    <property type="entry name" value="DNA-glycosylase"/>
    <property type="match status" value="1"/>
</dbReference>
<reference evidence="1 2" key="2">
    <citation type="submission" date="2015-01" db="EMBL/GenBank/DDBJ databases">
        <authorList>
            <consortium name="NBRP consortium"/>
            <person name="Sawabe T."/>
            <person name="Meirelles P."/>
            <person name="Feng G."/>
            <person name="Sayaka M."/>
            <person name="Hattori M."/>
            <person name="Ohkuma M."/>
        </authorList>
    </citation>
    <scope>NUCLEOTIDE SEQUENCE [LARGE SCALE GENOMIC DNA]</scope>
    <source>
        <strain evidence="2">JCM 19231</strain>
    </source>
</reference>
<keyword evidence="2" id="KW-1185">Reference proteome</keyword>
<dbReference type="InterPro" id="IPR011257">
    <property type="entry name" value="DNA_glycosylase"/>
</dbReference>
<protein>
    <recommendedName>
        <fullName evidence="3">DNA-3-methyladenine glycosylase I</fullName>
    </recommendedName>
</protein>
<dbReference type="PANTHER" id="PTHR30037:SF3">
    <property type="entry name" value="BLR0857 PROTEIN"/>
    <property type="match status" value="1"/>
</dbReference>
<name>A0A0B8P2X3_9VIBR</name>
<dbReference type="PANTHER" id="PTHR30037">
    <property type="entry name" value="DNA-3-METHYLADENINE GLYCOSYLASE 1"/>
    <property type="match status" value="1"/>
</dbReference>
<reference evidence="1 2" key="1">
    <citation type="submission" date="2015-01" db="EMBL/GenBank/DDBJ databases">
        <title>Vibrio sp. C1 JCM 19231 whole genome shotgun sequence.</title>
        <authorList>
            <person name="Sawabe T."/>
            <person name="Meirelles P."/>
            <person name="Feng G."/>
            <person name="Sayaka M."/>
            <person name="Hattori M."/>
            <person name="Ohkuma M."/>
        </authorList>
    </citation>
    <scope>NUCLEOTIDE SEQUENCE [LARGE SCALE GENOMIC DNA]</scope>
    <source>
        <strain evidence="2">JCM 19231</strain>
    </source>
</reference>
<dbReference type="EMBL" id="BBRZ01000060">
    <property type="protein sequence ID" value="GAM57653.1"/>
    <property type="molecule type" value="Genomic_DNA"/>
</dbReference>
<dbReference type="Proteomes" id="UP000031671">
    <property type="component" value="Unassembled WGS sequence"/>
</dbReference>
<evidence type="ECO:0000313" key="2">
    <source>
        <dbReference type="Proteomes" id="UP000031671"/>
    </source>
</evidence>
<dbReference type="GO" id="GO:0006284">
    <property type="term" value="P:base-excision repair"/>
    <property type="evidence" value="ECO:0007669"/>
    <property type="project" value="InterPro"/>
</dbReference>
<dbReference type="Pfam" id="PF03352">
    <property type="entry name" value="Adenine_glyco"/>
    <property type="match status" value="1"/>
</dbReference>
<dbReference type="InterPro" id="IPR005019">
    <property type="entry name" value="Adenine_glyco"/>
</dbReference>
<gene>
    <name evidence="1" type="ORF">JCM19231_4905</name>
</gene>
<accession>A0A0B8P2X3</accession>